<comment type="caution">
    <text evidence="1">The sequence shown here is derived from an EMBL/GenBank/DDBJ whole genome shotgun (WGS) entry which is preliminary data.</text>
</comment>
<sequence length="139" mass="15751">MLDGNNQADCVTVFSDCDWANDPDSRQSYSGFVATLGNSLISWKSRKQPTVAASTTKAEYITIFEGTIALSTNPMYQQRTRHIAVKYHWIRELLESGIAKTHYVSTNDQLADLCTKALRKKEHKEAIKQLKITETLLRL</sequence>
<dbReference type="Proteomes" id="UP000037035">
    <property type="component" value="Unassembled WGS sequence"/>
</dbReference>
<gene>
    <name evidence="1" type="ORF">VP01_142g18</name>
</gene>
<evidence type="ECO:0008006" key="3">
    <source>
        <dbReference type="Google" id="ProtNLM"/>
    </source>
</evidence>
<evidence type="ECO:0000313" key="1">
    <source>
        <dbReference type="EMBL" id="KNZ61258.1"/>
    </source>
</evidence>
<dbReference type="OrthoDB" id="3344688at2759"/>
<proteinExistence type="predicted"/>
<dbReference type="PANTHER" id="PTHR11439">
    <property type="entry name" value="GAG-POL-RELATED RETROTRANSPOSON"/>
    <property type="match status" value="1"/>
</dbReference>
<dbReference type="PANTHER" id="PTHR11439:SF467">
    <property type="entry name" value="INTEGRASE CATALYTIC DOMAIN-CONTAINING PROTEIN"/>
    <property type="match status" value="1"/>
</dbReference>
<accession>A0A0L6VKH1</accession>
<evidence type="ECO:0000313" key="2">
    <source>
        <dbReference type="Proteomes" id="UP000037035"/>
    </source>
</evidence>
<dbReference type="AlphaFoldDB" id="A0A0L6VKH1"/>
<dbReference type="CDD" id="cd09272">
    <property type="entry name" value="RNase_HI_RT_Ty1"/>
    <property type="match status" value="1"/>
</dbReference>
<keyword evidence="2" id="KW-1185">Reference proteome</keyword>
<name>A0A0L6VKH1_9BASI</name>
<protein>
    <recommendedName>
        <fullName evidence="3">Copia protein</fullName>
    </recommendedName>
</protein>
<dbReference type="STRING" id="27349.A0A0L6VKH1"/>
<reference evidence="1 2" key="1">
    <citation type="submission" date="2015-08" db="EMBL/GenBank/DDBJ databases">
        <title>Next Generation Sequencing and Analysis of the Genome of Puccinia sorghi L Schw, the Causal Agent of Maize Common Rust.</title>
        <authorList>
            <person name="Rochi L."/>
            <person name="Burguener G."/>
            <person name="Darino M."/>
            <person name="Turjanski A."/>
            <person name="Kreff E."/>
            <person name="Dieguez M.J."/>
            <person name="Sacco F."/>
        </authorList>
    </citation>
    <scope>NUCLEOTIDE SEQUENCE [LARGE SCALE GENOMIC DNA]</scope>
    <source>
        <strain evidence="1 2">RO10H11247</strain>
    </source>
</reference>
<dbReference type="VEuPathDB" id="FungiDB:VP01_142g18"/>
<dbReference type="EMBL" id="LAVV01004777">
    <property type="protein sequence ID" value="KNZ61258.1"/>
    <property type="molecule type" value="Genomic_DNA"/>
</dbReference>
<organism evidence="1 2">
    <name type="scientific">Puccinia sorghi</name>
    <dbReference type="NCBI Taxonomy" id="27349"/>
    <lineage>
        <taxon>Eukaryota</taxon>
        <taxon>Fungi</taxon>
        <taxon>Dikarya</taxon>
        <taxon>Basidiomycota</taxon>
        <taxon>Pucciniomycotina</taxon>
        <taxon>Pucciniomycetes</taxon>
        <taxon>Pucciniales</taxon>
        <taxon>Pucciniaceae</taxon>
        <taxon>Puccinia</taxon>
    </lineage>
</organism>